<accession>A0A966DSN8</accession>
<keyword evidence="2" id="KW-1185">Reference proteome</keyword>
<dbReference type="AlphaFoldDB" id="A0A966DSN8"/>
<sequence>MLLKNHKLTSALQLINQQISLLKEETSVQKILQANILSRLNNANTPNILQNIQLAEFKVFSQWGDDGIIQFLVNYLDIKTKTFIEFGVQDYTEANTRFLLMNNNWSGLIMDGSAENMERVRQDDLYWKYNLTALNAFITCENINDLIAQNGFKGEIGLLHVDIDGNDYWVWKAITGISPVIVIVEYNSIFGKDNAWTVPYKADFYRTKQHYSNLYFGASLPALCDMAEEKGYAFVGSNSHGNNAYFVRKDAVKDLKIVNATEGYVLSQFREGRDKEGRLTYASGEARLNEIKGLEVFNTRSGKSERI</sequence>
<name>A0A966DSN8_9SPHI</name>
<gene>
    <name evidence="1" type="ORF">GSY63_13400</name>
</gene>
<evidence type="ECO:0000313" key="1">
    <source>
        <dbReference type="EMBL" id="NCD70358.1"/>
    </source>
</evidence>
<comment type="caution">
    <text evidence="1">The sequence shown here is derived from an EMBL/GenBank/DDBJ whole genome shotgun (WGS) entry which is preliminary data.</text>
</comment>
<reference evidence="1" key="2">
    <citation type="submission" date="2020-10" db="EMBL/GenBank/DDBJ databases">
        <title>Mucilaginibacter sp. nov., isolated from soil.</title>
        <authorList>
            <person name="Jeon C.O."/>
        </authorList>
    </citation>
    <scope>NUCLEOTIDE SEQUENCE</scope>
    <source>
        <strain evidence="1">R11</strain>
    </source>
</reference>
<organism evidence="1 2">
    <name type="scientific">Mucilaginibacter agri</name>
    <dbReference type="NCBI Taxonomy" id="2695265"/>
    <lineage>
        <taxon>Bacteria</taxon>
        <taxon>Pseudomonadati</taxon>
        <taxon>Bacteroidota</taxon>
        <taxon>Sphingobacteriia</taxon>
        <taxon>Sphingobacteriales</taxon>
        <taxon>Sphingobacteriaceae</taxon>
        <taxon>Mucilaginibacter</taxon>
    </lineage>
</organism>
<dbReference type="EMBL" id="WWEO01000043">
    <property type="protein sequence ID" value="NCD70358.1"/>
    <property type="molecule type" value="Genomic_DNA"/>
</dbReference>
<proteinExistence type="predicted"/>
<dbReference type="Proteomes" id="UP000638732">
    <property type="component" value="Unassembled WGS sequence"/>
</dbReference>
<evidence type="ECO:0000313" key="2">
    <source>
        <dbReference type="Proteomes" id="UP000638732"/>
    </source>
</evidence>
<reference evidence="1" key="1">
    <citation type="submission" date="2020-01" db="EMBL/GenBank/DDBJ databases">
        <authorList>
            <person name="Seo Y.L."/>
        </authorList>
    </citation>
    <scope>NUCLEOTIDE SEQUENCE</scope>
    <source>
        <strain evidence="1">R11</strain>
    </source>
</reference>
<protein>
    <submittedName>
        <fullName evidence="1">Uncharacterized protein</fullName>
    </submittedName>
</protein>